<dbReference type="OrthoDB" id="9886378at2"/>
<comment type="caution">
    <text evidence="1">The sequence shown here is derived from an EMBL/GenBank/DDBJ whole genome shotgun (WGS) entry which is preliminary data.</text>
</comment>
<proteinExistence type="predicted"/>
<dbReference type="AlphaFoldDB" id="A0A0J8UEA6"/>
<evidence type="ECO:0000313" key="2">
    <source>
        <dbReference type="Proteomes" id="UP000037594"/>
    </source>
</evidence>
<organism evidence="1 2">
    <name type="scientific">Mycolicibacterium conceptionense</name>
    <dbReference type="NCBI Taxonomy" id="451644"/>
    <lineage>
        <taxon>Bacteria</taxon>
        <taxon>Bacillati</taxon>
        <taxon>Actinomycetota</taxon>
        <taxon>Actinomycetes</taxon>
        <taxon>Mycobacteriales</taxon>
        <taxon>Mycobacteriaceae</taxon>
        <taxon>Mycolicibacterium</taxon>
    </lineage>
</organism>
<gene>
    <name evidence="1" type="ORF">ACT17_06300</name>
</gene>
<evidence type="ECO:0000313" key="1">
    <source>
        <dbReference type="EMBL" id="KMV19646.1"/>
    </source>
</evidence>
<accession>A0A0J8UEA6</accession>
<dbReference type="EMBL" id="LFOD01000003">
    <property type="protein sequence ID" value="KMV19646.1"/>
    <property type="molecule type" value="Genomic_DNA"/>
</dbReference>
<reference evidence="1 2" key="1">
    <citation type="submission" date="2015-06" db="EMBL/GenBank/DDBJ databases">
        <title>Genome sequence of Mycobacterium conceptionense strain MLE.</title>
        <authorList>
            <person name="Greninger A.L."/>
            <person name="Cunningham G."/>
            <person name="Chiu C.Y."/>
            <person name="Miller S."/>
        </authorList>
    </citation>
    <scope>NUCLEOTIDE SEQUENCE [LARGE SCALE GENOMIC DNA]</scope>
    <source>
        <strain evidence="1 2">MLE</strain>
    </source>
</reference>
<protein>
    <submittedName>
        <fullName evidence="1">Uncharacterized protein</fullName>
    </submittedName>
</protein>
<name>A0A0J8UEA6_9MYCO</name>
<dbReference type="PATRIC" id="fig|451644.5.peg.1285"/>
<dbReference type="RefSeq" id="WP_048895589.1">
    <property type="nucleotide sequence ID" value="NZ_LFOD01000003.1"/>
</dbReference>
<sequence length="158" mass="16918">MSLINSNWNDSIDSIRNTSRYSAAEIGEDQLPGAYLETDGDDLVVGAVEYLHFANERGDLEGLTDDGWLTDSGLRKAEETMKKLLKDAGVPGADTLSVSDQTGGDDPHVDFSIAIPADSNASVGQVVDQVVHPFCAVVQNVTDPGTFGSPYLWSEVSR</sequence>
<dbReference type="Proteomes" id="UP000037594">
    <property type="component" value="Unassembled WGS sequence"/>
</dbReference>